<dbReference type="AlphaFoldDB" id="D8S7F9"/>
<dbReference type="KEGG" id="smo:SELMODRAFT_418985"/>
<evidence type="ECO:0000256" key="1">
    <source>
        <dbReference type="SAM" id="MobiDB-lite"/>
    </source>
</evidence>
<dbReference type="InParanoid" id="D8S7F9"/>
<dbReference type="Proteomes" id="UP000001514">
    <property type="component" value="Unassembled WGS sequence"/>
</dbReference>
<accession>D8S7F9</accession>
<dbReference type="EMBL" id="GL377605">
    <property type="protein sequence ID" value="EFJ19599.1"/>
    <property type="molecule type" value="Genomic_DNA"/>
</dbReference>
<reference evidence="2 3" key="1">
    <citation type="journal article" date="2011" name="Science">
        <title>The Selaginella genome identifies genetic changes associated with the evolution of vascular plants.</title>
        <authorList>
            <person name="Banks J.A."/>
            <person name="Nishiyama T."/>
            <person name="Hasebe M."/>
            <person name="Bowman J.L."/>
            <person name="Gribskov M."/>
            <person name="dePamphilis C."/>
            <person name="Albert V.A."/>
            <person name="Aono N."/>
            <person name="Aoyama T."/>
            <person name="Ambrose B.A."/>
            <person name="Ashton N.W."/>
            <person name="Axtell M.J."/>
            <person name="Barker E."/>
            <person name="Barker M.S."/>
            <person name="Bennetzen J.L."/>
            <person name="Bonawitz N.D."/>
            <person name="Chapple C."/>
            <person name="Cheng C."/>
            <person name="Correa L.G."/>
            <person name="Dacre M."/>
            <person name="DeBarry J."/>
            <person name="Dreyer I."/>
            <person name="Elias M."/>
            <person name="Engstrom E.M."/>
            <person name="Estelle M."/>
            <person name="Feng L."/>
            <person name="Finet C."/>
            <person name="Floyd S.K."/>
            <person name="Frommer W.B."/>
            <person name="Fujita T."/>
            <person name="Gramzow L."/>
            <person name="Gutensohn M."/>
            <person name="Harholt J."/>
            <person name="Hattori M."/>
            <person name="Heyl A."/>
            <person name="Hirai T."/>
            <person name="Hiwatashi Y."/>
            <person name="Ishikawa M."/>
            <person name="Iwata M."/>
            <person name="Karol K.G."/>
            <person name="Koehler B."/>
            <person name="Kolukisaoglu U."/>
            <person name="Kubo M."/>
            <person name="Kurata T."/>
            <person name="Lalonde S."/>
            <person name="Li K."/>
            <person name="Li Y."/>
            <person name="Litt A."/>
            <person name="Lyons E."/>
            <person name="Manning G."/>
            <person name="Maruyama T."/>
            <person name="Michael T.P."/>
            <person name="Mikami K."/>
            <person name="Miyazaki S."/>
            <person name="Morinaga S."/>
            <person name="Murata T."/>
            <person name="Mueller-Roeber B."/>
            <person name="Nelson D.R."/>
            <person name="Obara M."/>
            <person name="Oguri Y."/>
            <person name="Olmstead R.G."/>
            <person name="Onodera N."/>
            <person name="Petersen B.L."/>
            <person name="Pils B."/>
            <person name="Prigge M."/>
            <person name="Rensing S.A."/>
            <person name="Riano-Pachon D.M."/>
            <person name="Roberts A.W."/>
            <person name="Sato Y."/>
            <person name="Scheller H.V."/>
            <person name="Schulz B."/>
            <person name="Schulz C."/>
            <person name="Shakirov E.V."/>
            <person name="Shibagaki N."/>
            <person name="Shinohara N."/>
            <person name="Shippen D.E."/>
            <person name="Soerensen I."/>
            <person name="Sotooka R."/>
            <person name="Sugimoto N."/>
            <person name="Sugita M."/>
            <person name="Sumikawa N."/>
            <person name="Tanurdzic M."/>
            <person name="Theissen G."/>
            <person name="Ulvskov P."/>
            <person name="Wakazuki S."/>
            <person name="Weng J.K."/>
            <person name="Willats W.W."/>
            <person name="Wipf D."/>
            <person name="Wolf P.G."/>
            <person name="Yang L."/>
            <person name="Zimmer A.D."/>
            <person name="Zhu Q."/>
            <person name="Mitros T."/>
            <person name="Hellsten U."/>
            <person name="Loque D."/>
            <person name="Otillar R."/>
            <person name="Salamov A."/>
            <person name="Schmutz J."/>
            <person name="Shapiro H."/>
            <person name="Lindquist E."/>
            <person name="Lucas S."/>
            <person name="Rokhsar D."/>
            <person name="Grigoriev I.V."/>
        </authorList>
    </citation>
    <scope>NUCLEOTIDE SEQUENCE [LARGE SCALE GENOMIC DNA]</scope>
</reference>
<proteinExistence type="predicted"/>
<dbReference type="Gramene" id="EFJ19599">
    <property type="protein sequence ID" value="EFJ19599"/>
    <property type="gene ID" value="SELMODRAFT_418985"/>
</dbReference>
<evidence type="ECO:0000313" key="3">
    <source>
        <dbReference type="Proteomes" id="UP000001514"/>
    </source>
</evidence>
<feature type="region of interest" description="Disordered" evidence="1">
    <location>
        <begin position="159"/>
        <end position="204"/>
    </location>
</feature>
<organism evidence="3">
    <name type="scientific">Selaginella moellendorffii</name>
    <name type="common">Spikemoss</name>
    <dbReference type="NCBI Taxonomy" id="88036"/>
    <lineage>
        <taxon>Eukaryota</taxon>
        <taxon>Viridiplantae</taxon>
        <taxon>Streptophyta</taxon>
        <taxon>Embryophyta</taxon>
        <taxon>Tracheophyta</taxon>
        <taxon>Lycopodiopsida</taxon>
        <taxon>Selaginellales</taxon>
        <taxon>Selaginellaceae</taxon>
        <taxon>Selaginella</taxon>
    </lineage>
</organism>
<gene>
    <name evidence="2" type="ORF">SELMODRAFT_418985</name>
</gene>
<sequence length="238" mass="26259">MNLVPLESISSSEAKCYAILTSLHMFESSEIGKALLYDPKISSKAAIRQKHRSSSPCGSCSPTSKSFVHKQRQKSVRDTLYKKKRGLVDDKGVLDGIANGGSHINLGEDDLDILVDLDDHAFSQMVDLLATGGIEAVIGAFPVNLSWNRSRIPRTKSRLRVYPRDSSQTKLDKPNGAAENDVSEDAKKELRSRPEMIKSKETAPIEKNYHIEDGRECMTSGPGYTLPASTCRVSPYLF</sequence>
<feature type="compositionally biased region" description="Basic and acidic residues" evidence="1">
    <location>
        <begin position="184"/>
        <end position="204"/>
    </location>
</feature>
<protein>
    <submittedName>
        <fullName evidence="2">Uncharacterized protein</fullName>
    </submittedName>
</protein>
<keyword evidence="3" id="KW-1185">Reference proteome</keyword>
<evidence type="ECO:0000313" key="2">
    <source>
        <dbReference type="EMBL" id="EFJ19599.1"/>
    </source>
</evidence>
<dbReference type="HOGENOM" id="CLU_1167571_0_0_1"/>
<name>D8S7F9_SELML</name>